<feature type="domain" description="Fido" evidence="1">
    <location>
        <begin position="5"/>
        <end position="118"/>
    </location>
</feature>
<proteinExistence type="predicted"/>
<dbReference type="STRING" id="684552.SAMN04489719_1331"/>
<dbReference type="InterPro" id="IPR006440">
    <property type="entry name" value="Doc"/>
</dbReference>
<reference evidence="3" key="1">
    <citation type="submission" date="2016-10" db="EMBL/GenBank/DDBJ databases">
        <authorList>
            <person name="Varghese N."/>
            <person name="Submissions S."/>
        </authorList>
    </citation>
    <scope>NUCLEOTIDE SEQUENCE [LARGE SCALE GENOMIC DNA]</scope>
    <source>
        <strain evidence="3">DSM 22965</strain>
    </source>
</reference>
<evidence type="ECO:0000313" key="2">
    <source>
        <dbReference type="EMBL" id="SDS01030.1"/>
    </source>
</evidence>
<dbReference type="RefSeq" id="WP_092666282.1">
    <property type="nucleotide sequence ID" value="NZ_LT629734.1"/>
</dbReference>
<keyword evidence="3" id="KW-1185">Reference proteome</keyword>
<sequence length="122" mass="12979">MIVYLSTEDLLALVDDLGVGSVRDLGLLESAARRPATTLWGTPAYASLDEQAAALLESIVRSPPLADGNKRLGWLALVVFLGLNGVDLDAPDDEAYDTVIAVATGEADVRSVAETLRRWRAA</sequence>
<dbReference type="OrthoDB" id="9802752at2"/>
<evidence type="ECO:0000313" key="3">
    <source>
        <dbReference type="Proteomes" id="UP000199649"/>
    </source>
</evidence>
<dbReference type="Pfam" id="PF02661">
    <property type="entry name" value="Fic"/>
    <property type="match status" value="1"/>
</dbReference>
<dbReference type="Proteomes" id="UP000199649">
    <property type="component" value="Chromosome I"/>
</dbReference>
<dbReference type="AlphaFoldDB" id="A0A1H1NQE7"/>
<dbReference type="InterPro" id="IPR053737">
    <property type="entry name" value="Type_II_TA_Toxin"/>
</dbReference>
<dbReference type="InterPro" id="IPR003812">
    <property type="entry name" value="Fido"/>
</dbReference>
<dbReference type="Gene3D" id="1.20.120.1870">
    <property type="entry name" value="Fic/DOC protein, Fido domain"/>
    <property type="match status" value="1"/>
</dbReference>
<dbReference type="GO" id="GO:0016301">
    <property type="term" value="F:kinase activity"/>
    <property type="evidence" value="ECO:0007669"/>
    <property type="project" value="InterPro"/>
</dbReference>
<gene>
    <name evidence="2" type="ORF">SAMN04489719_1331</name>
</gene>
<dbReference type="PANTHER" id="PTHR39426:SF1">
    <property type="entry name" value="HOMOLOGY TO DEATH-ON-CURING PROTEIN OF PHAGE P1"/>
    <property type="match status" value="1"/>
</dbReference>
<protein>
    <submittedName>
        <fullName evidence="2">Death on curing protein</fullName>
    </submittedName>
</protein>
<dbReference type="PANTHER" id="PTHR39426">
    <property type="entry name" value="HOMOLOGY TO DEATH-ON-CURING PROTEIN OF PHAGE P1"/>
    <property type="match status" value="1"/>
</dbReference>
<dbReference type="NCBIfam" id="TIGR01550">
    <property type="entry name" value="DOC_P1"/>
    <property type="match status" value="1"/>
</dbReference>
<name>A0A1H1NQE7_9MICO</name>
<organism evidence="2 3">
    <name type="scientific">Agrococcus carbonis</name>
    <dbReference type="NCBI Taxonomy" id="684552"/>
    <lineage>
        <taxon>Bacteria</taxon>
        <taxon>Bacillati</taxon>
        <taxon>Actinomycetota</taxon>
        <taxon>Actinomycetes</taxon>
        <taxon>Micrococcales</taxon>
        <taxon>Microbacteriaceae</taxon>
        <taxon>Agrococcus</taxon>
    </lineage>
</organism>
<dbReference type="EMBL" id="LT629734">
    <property type="protein sequence ID" value="SDS01030.1"/>
    <property type="molecule type" value="Genomic_DNA"/>
</dbReference>
<accession>A0A1H1NQE7</accession>
<evidence type="ECO:0000259" key="1">
    <source>
        <dbReference type="PROSITE" id="PS51459"/>
    </source>
</evidence>
<dbReference type="PROSITE" id="PS51459">
    <property type="entry name" value="FIDO"/>
    <property type="match status" value="1"/>
</dbReference>